<dbReference type="AlphaFoldDB" id="A0A6G1H2K7"/>
<dbReference type="OrthoDB" id="3913421at2759"/>
<gene>
    <name evidence="1" type="ORF">K402DRAFT_420221</name>
</gene>
<dbReference type="Proteomes" id="UP000800041">
    <property type="component" value="Unassembled WGS sequence"/>
</dbReference>
<dbReference type="EMBL" id="ML977152">
    <property type="protein sequence ID" value="KAF1987405.1"/>
    <property type="molecule type" value="Genomic_DNA"/>
</dbReference>
<name>A0A6G1H2K7_9PEZI</name>
<dbReference type="PANTHER" id="PTHR42085:SF2">
    <property type="entry name" value="F-BOX DOMAIN-CONTAINING PROTEIN"/>
    <property type="match status" value="1"/>
</dbReference>
<proteinExistence type="predicted"/>
<keyword evidence="2" id="KW-1185">Reference proteome</keyword>
<protein>
    <submittedName>
        <fullName evidence="1">Uncharacterized protein</fullName>
    </submittedName>
</protein>
<sequence length="449" mass="52953">MALNWIHHTVENTPSFLTSEDLKSVGEGVILNFYQGLKFLSNLRSTFPSGLELRLRVVRAQEYCSLLEHAISSGAFMDTGWVDQYFSVAQEMSCRMRGYPKECKAQWRELREAVVKQEARGWDEQPVQSRTQRRDPLMPKLAKKSFRFLDLPNNVRNEVYMILFLREAISIGDWDFDWLETQSKNNRLVRRTEYDVFDHKRKTMRRTTYTARSLGKKIFMWLNIMQVNKQIHKEAAQIFYGENKFQFLGTVESALAFLHDRANKLDILKKVSIRFMADPYTKFKGCYNWTCKIFDPPRTFHGSWRRICNLFVHSSLGLEDFNLAIDSSFWLETPWEQGVDGVFNTPRLCEPRDIRSWGWRSPQTEWGSVTKNFLQHAARLGGVNLRLTIDRADEDPEREAFRKGLEKRMQEEAFKRPYLADDSVPRCSCRKRLLKECCIWDREGKMRRG</sequence>
<evidence type="ECO:0000313" key="2">
    <source>
        <dbReference type="Proteomes" id="UP000800041"/>
    </source>
</evidence>
<evidence type="ECO:0000313" key="1">
    <source>
        <dbReference type="EMBL" id="KAF1987405.1"/>
    </source>
</evidence>
<organism evidence="1 2">
    <name type="scientific">Aulographum hederae CBS 113979</name>
    <dbReference type="NCBI Taxonomy" id="1176131"/>
    <lineage>
        <taxon>Eukaryota</taxon>
        <taxon>Fungi</taxon>
        <taxon>Dikarya</taxon>
        <taxon>Ascomycota</taxon>
        <taxon>Pezizomycotina</taxon>
        <taxon>Dothideomycetes</taxon>
        <taxon>Pleosporomycetidae</taxon>
        <taxon>Aulographales</taxon>
        <taxon>Aulographaceae</taxon>
    </lineage>
</organism>
<dbReference type="InterPro" id="IPR038883">
    <property type="entry name" value="AN11006-like"/>
</dbReference>
<accession>A0A6G1H2K7</accession>
<reference evidence="1" key="1">
    <citation type="journal article" date="2020" name="Stud. Mycol.">
        <title>101 Dothideomycetes genomes: a test case for predicting lifestyles and emergence of pathogens.</title>
        <authorList>
            <person name="Haridas S."/>
            <person name="Albert R."/>
            <person name="Binder M."/>
            <person name="Bloem J."/>
            <person name="Labutti K."/>
            <person name="Salamov A."/>
            <person name="Andreopoulos B."/>
            <person name="Baker S."/>
            <person name="Barry K."/>
            <person name="Bills G."/>
            <person name="Bluhm B."/>
            <person name="Cannon C."/>
            <person name="Castanera R."/>
            <person name="Culley D."/>
            <person name="Daum C."/>
            <person name="Ezra D."/>
            <person name="Gonzalez J."/>
            <person name="Henrissat B."/>
            <person name="Kuo A."/>
            <person name="Liang C."/>
            <person name="Lipzen A."/>
            <person name="Lutzoni F."/>
            <person name="Magnuson J."/>
            <person name="Mondo S."/>
            <person name="Nolan M."/>
            <person name="Ohm R."/>
            <person name="Pangilinan J."/>
            <person name="Park H.-J."/>
            <person name="Ramirez L."/>
            <person name="Alfaro M."/>
            <person name="Sun H."/>
            <person name="Tritt A."/>
            <person name="Yoshinaga Y."/>
            <person name="Zwiers L.-H."/>
            <person name="Turgeon B."/>
            <person name="Goodwin S."/>
            <person name="Spatafora J."/>
            <person name="Crous P."/>
            <person name="Grigoriev I."/>
        </authorList>
    </citation>
    <scope>NUCLEOTIDE SEQUENCE</scope>
    <source>
        <strain evidence="1">CBS 113979</strain>
    </source>
</reference>
<dbReference type="PANTHER" id="PTHR42085">
    <property type="entry name" value="F-BOX DOMAIN-CONTAINING PROTEIN"/>
    <property type="match status" value="1"/>
</dbReference>